<feature type="compositionally biased region" description="Polar residues" evidence="12">
    <location>
        <begin position="238"/>
        <end position="259"/>
    </location>
</feature>
<dbReference type="InterPro" id="IPR050100">
    <property type="entry name" value="TRAFAC_GTPase_members"/>
</dbReference>
<feature type="region of interest" description="Disordered" evidence="12">
    <location>
        <begin position="358"/>
        <end position="483"/>
    </location>
</feature>
<gene>
    <name evidence="14" type="ORF">TRAPUB_10127</name>
</gene>
<dbReference type="OMA" id="THHRVIT"/>
<dbReference type="CDD" id="cd01883">
    <property type="entry name" value="EF1_alpha"/>
    <property type="match status" value="1"/>
</dbReference>
<dbReference type="Pfam" id="PF08938">
    <property type="entry name" value="HBS1_N"/>
    <property type="match status" value="1"/>
</dbReference>
<comment type="subunit">
    <text evidence="10">Component of the Dom34-Hbs1 complex, also named Pelota-HBS1L complex, composed of dom34 and hbs1.</text>
</comment>
<proteinExistence type="inferred from homology"/>
<feature type="compositionally biased region" description="Polar residues" evidence="12">
    <location>
        <begin position="473"/>
        <end position="483"/>
    </location>
</feature>
<feature type="region of interest" description="Disordered" evidence="12">
    <location>
        <begin position="578"/>
        <end position="640"/>
    </location>
</feature>
<dbReference type="Pfam" id="PF22594">
    <property type="entry name" value="GTP-eEF1A_C"/>
    <property type="match status" value="1"/>
</dbReference>
<evidence type="ECO:0000256" key="3">
    <source>
        <dbReference type="ARBA" id="ARBA00022490"/>
    </source>
</evidence>
<dbReference type="GO" id="GO:0005829">
    <property type="term" value="C:cytosol"/>
    <property type="evidence" value="ECO:0007669"/>
    <property type="project" value="GOC"/>
</dbReference>
<dbReference type="AlphaFoldDB" id="A0A1M2W0H9"/>
<evidence type="ECO:0000256" key="2">
    <source>
        <dbReference type="ARBA" id="ARBA00007249"/>
    </source>
</evidence>
<dbReference type="CDD" id="cd16267">
    <property type="entry name" value="HBS1-like_II"/>
    <property type="match status" value="1"/>
</dbReference>
<evidence type="ECO:0000259" key="13">
    <source>
        <dbReference type="PROSITE" id="PS51722"/>
    </source>
</evidence>
<evidence type="ECO:0000256" key="7">
    <source>
        <dbReference type="ARBA" id="ARBA00022917"/>
    </source>
</evidence>
<evidence type="ECO:0000256" key="8">
    <source>
        <dbReference type="ARBA" id="ARBA00023134"/>
    </source>
</evidence>
<dbReference type="GO" id="GO:0005525">
    <property type="term" value="F:GTP binding"/>
    <property type="evidence" value="ECO:0007669"/>
    <property type="project" value="UniProtKB-KW"/>
</dbReference>
<comment type="similarity">
    <text evidence="2">Belongs to the TRAFAC class translation factor GTPase superfamily. Classic translation factor GTPase family. EF-Tu/EF-1A subfamily.</text>
</comment>
<dbReference type="Proteomes" id="UP000184267">
    <property type="component" value="Unassembled WGS sequence"/>
</dbReference>
<dbReference type="GO" id="GO:1990533">
    <property type="term" value="C:Dom34-Hbs1 complex"/>
    <property type="evidence" value="ECO:0007669"/>
    <property type="project" value="UniProtKB-ARBA"/>
</dbReference>
<dbReference type="GO" id="GO:0002184">
    <property type="term" value="P:cytoplasmic translational termination"/>
    <property type="evidence" value="ECO:0007669"/>
    <property type="project" value="UniProtKB-ARBA"/>
</dbReference>
<dbReference type="InterPro" id="IPR027417">
    <property type="entry name" value="P-loop_NTPase"/>
</dbReference>
<dbReference type="InterPro" id="IPR009000">
    <property type="entry name" value="Transl_B-barrel_sf"/>
</dbReference>
<feature type="region of interest" description="Disordered" evidence="12">
    <location>
        <begin position="655"/>
        <end position="726"/>
    </location>
</feature>
<dbReference type="PROSITE" id="PS51722">
    <property type="entry name" value="G_TR_2"/>
    <property type="match status" value="1"/>
</dbReference>
<feature type="compositionally biased region" description="Polar residues" evidence="12">
    <location>
        <begin position="408"/>
        <end position="434"/>
    </location>
</feature>
<evidence type="ECO:0000256" key="1">
    <source>
        <dbReference type="ARBA" id="ARBA00004496"/>
    </source>
</evidence>
<dbReference type="OrthoDB" id="342024at2759"/>
<comment type="subcellular location">
    <subcellularLocation>
        <location evidence="1">Cytoplasm</location>
    </subcellularLocation>
</comment>
<evidence type="ECO:0000313" key="14">
    <source>
        <dbReference type="EMBL" id="OJT13361.1"/>
    </source>
</evidence>
<dbReference type="SUPFAM" id="SSF52540">
    <property type="entry name" value="P-loop containing nucleoside triphosphate hydrolases"/>
    <property type="match status" value="1"/>
</dbReference>
<dbReference type="FunFam" id="3.40.50.300:FF:000204">
    <property type="entry name" value="Translation elongation factor Tu"/>
    <property type="match status" value="1"/>
</dbReference>
<keyword evidence="15" id="KW-1185">Reference proteome</keyword>
<protein>
    <recommendedName>
        <fullName evidence="11">Elongation factor 1 alpha-like protein</fullName>
    </recommendedName>
</protein>
<keyword evidence="6" id="KW-0810">Translation regulation</keyword>
<feature type="compositionally biased region" description="Polar residues" evidence="12">
    <location>
        <begin position="136"/>
        <end position="146"/>
    </location>
</feature>
<dbReference type="InterPro" id="IPR054696">
    <property type="entry name" value="GTP-eEF1A_C"/>
</dbReference>
<dbReference type="PANTHER" id="PTHR23115">
    <property type="entry name" value="TRANSLATION FACTOR"/>
    <property type="match status" value="1"/>
</dbReference>
<feature type="compositionally biased region" description="Low complexity" evidence="12">
    <location>
        <begin position="272"/>
        <end position="293"/>
    </location>
</feature>
<feature type="compositionally biased region" description="Basic and acidic residues" evidence="12">
    <location>
        <begin position="260"/>
        <end position="270"/>
    </location>
</feature>
<keyword evidence="3" id="KW-0963">Cytoplasm</keyword>
<dbReference type="SUPFAM" id="SSF50465">
    <property type="entry name" value="EF-Tu/eEF-1alpha/eIF2-gamma C-terminal domain"/>
    <property type="match status" value="1"/>
</dbReference>
<dbReference type="GO" id="GO:0003924">
    <property type="term" value="F:GTPase activity"/>
    <property type="evidence" value="ECO:0007669"/>
    <property type="project" value="InterPro"/>
</dbReference>
<evidence type="ECO:0000256" key="10">
    <source>
        <dbReference type="ARBA" id="ARBA00063537"/>
    </source>
</evidence>
<evidence type="ECO:0000256" key="6">
    <source>
        <dbReference type="ARBA" id="ARBA00022845"/>
    </source>
</evidence>
<keyword evidence="7" id="KW-0648">Protein biosynthesis</keyword>
<keyword evidence="8" id="KW-0342">GTP-binding</keyword>
<evidence type="ECO:0000313" key="15">
    <source>
        <dbReference type="Proteomes" id="UP000184267"/>
    </source>
</evidence>
<feature type="compositionally biased region" description="Low complexity" evidence="12">
    <location>
        <begin position="686"/>
        <end position="696"/>
    </location>
</feature>
<keyword evidence="5" id="KW-0378">Hydrolase</keyword>
<dbReference type="PRINTS" id="PR00315">
    <property type="entry name" value="ELONGATNFCT"/>
</dbReference>
<feature type="region of interest" description="Disordered" evidence="12">
    <location>
        <begin position="128"/>
        <end position="159"/>
    </location>
</feature>
<feature type="compositionally biased region" description="Low complexity" evidence="12">
    <location>
        <begin position="665"/>
        <end position="677"/>
    </location>
</feature>
<comment type="catalytic activity">
    <reaction evidence="9">
        <text>GTP + H2O = GDP + phosphate + H(+)</text>
        <dbReference type="Rhea" id="RHEA:19669"/>
        <dbReference type="ChEBI" id="CHEBI:15377"/>
        <dbReference type="ChEBI" id="CHEBI:15378"/>
        <dbReference type="ChEBI" id="CHEBI:37565"/>
        <dbReference type="ChEBI" id="CHEBI:43474"/>
        <dbReference type="ChEBI" id="CHEBI:58189"/>
    </reaction>
    <physiologicalReaction direction="left-to-right" evidence="9">
        <dbReference type="Rhea" id="RHEA:19670"/>
    </physiologicalReaction>
</comment>
<evidence type="ECO:0000256" key="4">
    <source>
        <dbReference type="ARBA" id="ARBA00022741"/>
    </source>
</evidence>
<dbReference type="InterPro" id="IPR009001">
    <property type="entry name" value="Transl_elong_EF1A/Init_IF2_C"/>
</dbReference>
<dbReference type="SUPFAM" id="SSF50447">
    <property type="entry name" value="Translation proteins"/>
    <property type="match status" value="1"/>
</dbReference>
<feature type="region of interest" description="Disordered" evidence="12">
    <location>
        <begin position="499"/>
        <end position="552"/>
    </location>
</feature>
<dbReference type="FunFam" id="2.40.30.10:FF:000070">
    <property type="entry name" value="Translation elongation factor EF-1 subunit"/>
    <property type="match status" value="1"/>
</dbReference>
<dbReference type="Gene3D" id="2.40.30.10">
    <property type="entry name" value="Translation factors"/>
    <property type="match status" value="2"/>
</dbReference>
<dbReference type="InterPro" id="IPR000795">
    <property type="entry name" value="T_Tr_GTP-bd_dom"/>
</dbReference>
<feature type="compositionally biased region" description="Basic residues" evidence="12">
    <location>
        <begin position="593"/>
        <end position="608"/>
    </location>
</feature>
<sequence>MDGLEHIRATLGDERQSALTDQEIKDSLYEAYFDVEQAIAALLGMLIYVDMVSCLTGPQRSKSESLLPVNVKDDDGDWSSTTDSTSGRHNVPFVRLTQSDYFSSSDQETTRASVRPGTLYTITELTELTEDPRSWRPSSQHTQAPTNPYLHPGGSRATLMSSVTTDYGQLIERPTHPEEVAVTPSLSALQRLSFEEGSVTPTSRRTPSSSTDAIPAPSVSGVVPTLENLPDIPDLKSKSSLQRPLDPSQASLLSKTSQRTTDDVGSEKKSKLSALASSRSSARSSISSVSARSYNTETASDVTYPALRPSAASMMSLRSEKRLPSRPSTISEQSESTHRSSMSRVVNEALQSALAMEAMDREPPTPKEPTTLSIPTSRPLSELSSTSTETTKPPSKPISLKGLPHASSRPSTHHPSASGSPVTAPSTSPGQPRQLSKLARLAQAKAQEQSQTPQSVAPSYSKPALILPRSHTEYLTPTANGSSATTAITTSYQSLGSLLTKDQSKLPPSMQYPTSSSPKKPSEPKQSKLAMKSKTARTKMEPEPEFYNTLSPVVDVPIFSPKTTRSRASPSAFASLLTDDNLPLPQVGDLSPPHRHRSKADREHKHRKERDDPDKVKRHKHKERDVIPLPPAPLPSLRGFAFDVPSPDDIVFNARRGTALGQRPASTQSSLSVASSPAKEREKAAKAQAQTPTKQTPGKKAHAPPSVKKSTAGPKAAAATPPARKDIAMNQNEIDMAGLNLYDGEPVGVIPDEPAKPPAAIEKLLEEAKVALTAQEQGDKRSLSLVVIGHVDAGKSTLMGRLLYELGRVDEKKRMANERGSSKMGKSSFSWAWELDGTQEERERGITMDIALQTLLTHHRVITILDAPGHKDFIPNMISGASQADSALMVVDAAVGEFEAGFERGGQTREHLLLVRSLGVSQVIVAVNKLDQVEWSKARYEEICELMRPFLLQSGFHPNKTRFVPVAAMEGINLAQAAPKASPLNQWYKGPTLVNLLDTLDPPTRDVNAPLRFPISNVFKGQTSGISVSGRVCGGIIVAGERLRVVPGDEFATVKAIDSDGDGLPWAGAGSNVNLTLTGVDPISLNIGSVLCRPSHVVPLSSTFTARIIVFDIQVPITAGASVELFHHSRDVPASISRLISVLDRANGSIVKNKPRVLTKNMSAEVEITLRGSTYAGPASRALPIPIEAFSANKEMGRILVRRGGETIGAGVVTELLA</sequence>
<feature type="compositionally biased region" description="Polar residues" evidence="12">
    <location>
        <begin position="446"/>
        <end position="458"/>
    </location>
</feature>
<dbReference type="Pfam" id="PF00009">
    <property type="entry name" value="GTP_EFTU"/>
    <property type="match status" value="1"/>
</dbReference>
<evidence type="ECO:0000256" key="9">
    <source>
        <dbReference type="ARBA" id="ARBA00049117"/>
    </source>
</evidence>
<dbReference type="FunFam" id="2.40.30.10:FF:000020">
    <property type="entry name" value="Translation elongation factor EF-1"/>
    <property type="match status" value="1"/>
</dbReference>
<evidence type="ECO:0000256" key="12">
    <source>
        <dbReference type="SAM" id="MobiDB-lite"/>
    </source>
</evidence>
<reference evidence="14 15" key="1">
    <citation type="submission" date="2016-10" db="EMBL/GenBank/DDBJ databases">
        <title>Genome sequence of the basidiomycete white-rot fungus Trametes pubescens.</title>
        <authorList>
            <person name="Makela M.R."/>
            <person name="Granchi Z."/>
            <person name="Peng M."/>
            <person name="De Vries R.P."/>
            <person name="Grigoriev I."/>
            <person name="Riley R."/>
            <person name="Hilden K."/>
        </authorList>
    </citation>
    <scope>NUCLEOTIDE SEQUENCE [LARGE SCALE GENOMIC DNA]</scope>
    <source>
        <strain evidence="14 15">FBCC735</strain>
    </source>
</reference>
<feature type="region of interest" description="Disordered" evidence="12">
    <location>
        <begin position="195"/>
        <end position="297"/>
    </location>
</feature>
<dbReference type="STRING" id="154538.A0A1M2W0H9"/>
<organism evidence="14 15">
    <name type="scientific">Trametes pubescens</name>
    <name type="common">White-rot fungus</name>
    <dbReference type="NCBI Taxonomy" id="154538"/>
    <lineage>
        <taxon>Eukaryota</taxon>
        <taxon>Fungi</taxon>
        <taxon>Dikarya</taxon>
        <taxon>Basidiomycota</taxon>
        <taxon>Agaricomycotina</taxon>
        <taxon>Agaricomycetes</taxon>
        <taxon>Polyporales</taxon>
        <taxon>Polyporaceae</taxon>
        <taxon>Trametes</taxon>
    </lineage>
</organism>
<feature type="compositionally biased region" description="Low complexity" evidence="12">
    <location>
        <begin position="708"/>
        <end position="722"/>
    </location>
</feature>
<feature type="region of interest" description="Disordered" evidence="12">
    <location>
        <begin position="66"/>
        <end position="86"/>
    </location>
</feature>
<feature type="compositionally biased region" description="Low complexity" evidence="12">
    <location>
        <begin position="200"/>
        <end position="211"/>
    </location>
</feature>
<dbReference type="CDD" id="cd04093">
    <property type="entry name" value="HBS1_C_III"/>
    <property type="match status" value="1"/>
</dbReference>
<accession>A0A1M2W0H9</accession>
<dbReference type="GO" id="GO:0006417">
    <property type="term" value="P:regulation of translation"/>
    <property type="evidence" value="ECO:0007669"/>
    <property type="project" value="UniProtKB-KW"/>
</dbReference>
<comment type="caution">
    <text evidence="14">The sequence shown here is derived from an EMBL/GenBank/DDBJ whole genome shotgun (WGS) entry which is preliminary data.</text>
</comment>
<name>A0A1M2W0H9_TRAPU</name>
<feature type="region of interest" description="Disordered" evidence="12">
    <location>
        <begin position="315"/>
        <end position="344"/>
    </location>
</feature>
<dbReference type="EMBL" id="MNAD01000413">
    <property type="protein sequence ID" value="OJT13361.1"/>
    <property type="molecule type" value="Genomic_DNA"/>
</dbReference>
<keyword evidence="4" id="KW-0547">Nucleotide-binding</keyword>
<dbReference type="InterPro" id="IPR015033">
    <property type="entry name" value="HBS1-like_N"/>
</dbReference>
<feature type="compositionally biased region" description="Polar residues" evidence="12">
    <location>
        <begin position="326"/>
        <end position="344"/>
    </location>
</feature>
<feature type="domain" description="Tr-type G" evidence="13">
    <location>
        <begin position="780"/>
        <end position="1007"/>
    </location>
</feature>
<evidence type="ECO:0000256" key="5">
    <source>
        <dbReference type="ARBA" id="ARBA00022801"/>
    </source>
</evidence>
<evidence type="ECO:0000256" key="11">
    <source>
        <dbReference type="ARBA" id="ARBA00074866"/>
    </source>
</evidence>
<dbReference type="Gene3D" id="3.40.50.300">
    <property type="entry name" value="P-loop containing nucleotide triphosphate hydrolases"/>
    <property type="match status" value="1"/>
</dbReference>
<feature type="compositionally biased region" description="Low complexity" evidence="12">
    <location>
        <begin position="375"/>
        <end position="393"/>
    </location>
</feature>